<gene>
    <name evidence="1" type="ORF">RRG08_023680</name>
</gene>
<sequence length="92" mass="10360">MVLCRVYSPLDMMIITGHWLHRNGITKQLMTWLVMTSLSVQLLDLAMTDSNPWCPTPLNCSIYTRVGRSFGQAVAKTKHGNVPTPCQLDKKV</sequence>
<proteinExistence type="predicted"/>
<dbReference type="AlphaFoldDB" id="A0AAE1ANI6"/>
<keyword evidence="2" id="KW-1185">Reference proteome</keyword>
<dbReference type="EMBL" id="JAWDGP010001604">
    <property type="protein sequence ID" value="KAK3789957.1"/>
    <property type="molecule type" value="Genomic_DNA"/>
</dbReference>
<name>A0AAE1ANI6_9GAST</name>
<organism evidence="1 2">
    <name type="scientific">Elysia crispata</name>
    <name type="common">lettuce slug</name>
    <dbReference type="NCBI Taxonomy" id="231223"/>
    <lineage>
        <taxon>Eukaryota</taxon>
        <taxon>Metazoa</taxon>
        <taxon>Spiralia</taxon>
        <taxon>Lophotrochozoa</taxon>
        <taxon>Mollusca</taxon>
        <taxon>Gastropoda</taxon>
        <taxon>Heterobranchia</taxon>
        <taxon>Euthyneura</taxon>
        <taxon>Panpulmonata</taxon>
        <taxon>Sacoglossa</taxon>
        <taxon>Placobranchoidea</taxon>
        <taxon>Plakobranchidae</taxon>
        <taxon>Elysia</taxon>
    </lineage>
</organism>
<accession>A0AAE1ANI6</accession>
<protein>
    <submittedName>
        <fullName evidence="1">Uncharacterized protein</fullName>
    </submittedName>
</protein>
<dbReference type="Proteomes" id="UP001283361">
    <property type="component" value="Unassembled WGS sequence"/>
</dbReference>
<evidence type="ECO:0000313" key="1">
    <source>
        <dbReference type="EMBL" id="KAK3789957.1"/>
    </source>
</evidence>
<reference evidence="1" key="1">
    <citation type="journal article" date="2023" name="G3 (Bethesda)">
        <title>A reference genome for the long-term kleptoplast-retaining sea slug Elysia crispata morphotype clarki.</title>
        <authorList>
            <person name="Eastman K.E."/>
            <person name="Pendleton A.L."/>
            <person name="Shaikh M.A."/>
            <person name="Suttiyut T."/>
            <person name="Ogas R."/>
            <person name="Tomko P."/>
            <person name="Gavelis G."/>
            <person name="Widhalm J.R."/>
            <person name="Wisecaver J.H."/>
        </authorList>
    </citation>
    <scope>NUCLEOTIDE SEQUENCE</scope>
    <source>
        <strain evidence="1">ECLA1</strain>
    </source>
</reference>
<comment type="caution">
    <text evidence="1">The sequence shown here is derived from an EMBL/GenBank/DDBJ whole genome shotgun (WGS) entry which is preliminary data.</text>
</comment>
<evidence type="ECO:0000313" key="2">
    <source>
        <dbReference type="Proteomes" id="UP001283361"/>
    </source>
</evidence>